<dbReference type="EMBL" id="SNRY01005999">
    <property type="protein sequence ID" value="KAA6313581.1"/>
    <property type="molecule type" value="Genomic_DNA"/>
</dbReference>
<dbReference type="PROSITE" id="PS50168">
    <property type="entry name" value="DED"/>
    <property type="match status" value="1"/>
</dbReference>
<comment type="caution">
    <text evidence="2">The sequence shown here is derived from an EMBL/GenBank/DDBJ whole genome shotgun (WGS) entry which is preliminary data.</text>
</comment>
<reference evidence="2" key="1">
    <citation type="submission" date="2019-03" db="EMBL/GenBank/DDBJ databases">
        <title>Single cell metagenomics reveals metabolic interactions within the superorganism composed of flagellate Streblomastix strix and complex community of Bacteroidetes bacteria on its surface.</title>
        <authorList>
            <person name="Treitli S.C."/>
            <person name="Kolisko M."/>
            <person name="Husnik F."/>
            <person name="Keeling P."/>
            <person name="Hampl V."/>
        </authorList>
    </citation>
    <scope>NUCLEOTIDE SEQUENCE</scope>
    <source>
        <strain evidence="2">STM</strain>
    </source>
</reference>
<dbReference type="GO" id="GO:0042981">
    <property type="term" value="P:regulation of apoptotic process"/>
    <property type="evidence" value="ECO:0007669"/>
    <property type="project" value="InterPro"/>
</dbReference>
<gene>
    <name evidence="2" type="ORF">EZS27_035668</name>
</gene>
<feature type="domain" description="DED" evidence="1">
    <location>
        <begin position="66"/>
        <end position="160"/>
    </location>
</feature>
<accession>A0A5J4PXN0</accession>
<dbReference type="InterPro" id="IPR001875">
    <property type="entry name" value="DED_dom"/>
</dbReference>
<evidence type="ECO:0000259" key="1">
    <source>
        <dbReference type="PROSITE" id="PS50168"/>
    </source>
</evidence>
<proteinExistence type="predicted"/>
<sequence length="227" mass="26924">MSKCSYNISSVADQNGEAQIMIRIYVSREQRFRVKSGIRVDSKRWGKKNEINIPLVNTPEREELLEKRAKLKALTEYLETEILNMTNLQLITKDWIEKRIALFHKPARKKREKETAPPETFFTIFDEFLNTHKLSEVRRKNLRVLYRTLQRYEFYKRVTGSRKFELTFDYLTPDVLADIEDFLSSNKKGISSTELSRKLGLRQKTCWLFKQKVMVAMRSSGNYPLQK</sequence>
<feature type="non-terminal residue" evidence="2">
    <location>
        <position position="227"/>
    </location>
</feature>
<name>A0A5J4PXN0_9ZZZZ</name>
<organism evidence="2">
    <name type="scientific">termite gut metagenome</name>
    <dbReference type="NCBI Taxonomy" id="433724"/>
    <lineage>
        <taxon>unclassified sequences</taxon>
        <taxon>metagenomes</taxon>
        <taxon>organismal metagenomes</taxon>
    </lineage>
</organism>
<evidence type="ECO:0000313" key="2">
    <source>
        <dbReference type="EMBL" id="KAA6313581.1"/>
    </source>
</evidence>
<protein>
    <recommendedName>
        <fullName evidence="1">DED domain-containing protein</fullName>
    </recommendedName>
</protein>
<dbReference type="AlphaFoldDB" id="A0A5J4PXN0"/>